<keyword evidence="1" id="KW-0472">Membrane</keyword>
<evidence type="ECO:0000313" key="2">
    <source>
        <dbReference type="EMBL" id="ASU32019.1"/>
    </source>
</evidence>
<dbReference type="RefSeq" id="WP_094568672.1">
    <property type="nucleotide sequence ID" value="NZ_CP022743.1"/>
</dbReference>
<sequence length="137" mass="15985">MKKLNDEEIQRLLEGELKSADELLSAGEKESLDQYRFLFEKLKDEPKEGLPYNFASNVKRRVQQQFNRKRDMRFYLIAFVVLIVGFAGFYQVLVVVNENAGARFMDVLYKFKWVIFLGAATFLGILYLDQKLVKEGS</sequence>
<proteinExistence type="predicted"/>
<gene>
    <name evidence="2" type="ORF">MuYL_0116</name>
</gene>
<name>A0A223NQ41_9SPHI</name>
<keyword evidence="1" id="KW-0812">Transmembrane</keyword>
<keyword evidence="1" id="KW-1133">Transmembrane helix</keyword>
<evidence type="ECO:0000313" key="3">
    <source>
        <dbReference type="Proteomes" id="UP000215002"/>
    </source>
</evidence>
<organism evidence="2 3">
    <name type="scientific">Mucilaginibacter xinganensis</name>
    <dbReference type="NCBI Taxonomy" id="1234841"/>
    <lineage>
        <taxon>Bacteria</taxon>
        <taxon>Pseudomonadati</taxon>
        <taxon>Bacteroidota</taxon>
        <taxon>Sphingobacteriia</taxon>
        <taxon>Sphingobacteriales</taxon>
        <taxon>Sphingobacteriaceae</taxon>
        <taxon>Mucilaginibacter</taxon>
    </lineage>
</organism>
<dbReference type="EMBL" id="CP022743">
    <property type="protein sequence ID" value="ASU32019.1"/>
    <property type="molecule type" value="Genomic_DNA"/>
</dbReference>
<feature type="transmembrane region" description="Helical" evidence="1">
    <location>
        <begin position="108"/>
        <end position="128"/>
    </location>
</feature>
<reference evidence="2 3" key="1">
    <citation type="submission" date="2017-08" db="EMBL/GenBank/DDBJ databases">
        <title>Complete genome sequence of Mucilaginibacter sp. strain BJC16-A31.</title>
        <authorList>
            <consortium name="Henan University of Science and Technology"/>
            <person name="You X."/>
        </authorList>
    </citation>
    <scope>NUCLEOTIDE SEQUENCE [LARGE SCALE GENOMIC DNA]</scope>
    <source>
        <strain evidence="2 3">BJC16-A31</strain>
    </source>
</reference>
<keyword evidence="3" id="KW-1185">Reference proteome</keyword>
<dbReference type="Proteomes" id="UP000215002">
    <property type="component" value="Chromosome"/>
</dbReference>
<dbReference type="AlphaFoldDB" id="A0A223NQ41"/>
<protein>
    <submittedName>
        <fullName evidence="2">Uncharacterized protein</fullName>
    </submittedName>
</protein>
<dbReference type="OrthoDB" id="961830at2"/>
<evidence type="ECO:0000256" key="1">
    <source>
        <dbReference type="SAM" id="Phobius"/>
    </source>
</evidence>
<accession>A0A223NQ41</accession>
<feature type="transmembrane region" description="Helical" evidence="1">
    <location>
        <begin position="74"/>
        <end position="96"/>
    </location>
</feature>
<dbReference type="KEGG" id="muc:MuYL_0116"/>